<dbReference type="EMBL" id="QPJL01000025">
    <property type="protein sequence ID" value="RCW79428.1"/>
    <property type="molecule type" value="Genomic_DNA"/>
</dbReference>
<keyword evidence="4" id="KW-1185">Reference proteome</keyword>
<dbReference type="PRINTS" id="PR00313">
    <property type="entry name" value="CABNDNGRPT"/>
</dbReference>
<evidence type="ECO:0000313" key="3">
    <source>
        <dbReference type="EMBL" id="RCW79428.1"/>
    </source>
</evidence>
<dbReference type="GO" id="GO:0005509">
    <property type="term" value="F:calcium ion binding"/>
    <property type="evidence" value="ECO:0007669"/>
    <property type="project" value="InterPro"/>
</dbReference>
<dbReference type="RefSeq" id="WP_114350510.1">
    <property type="nucleotide sequence ID" value="NZ_QPJL01000025.1"/>
</dbReference>
<proteinExistence type="predicted"/>
<organism evidence="3 4">
    <name type="scientific">Paracoccus lutimaris</name>
    <dbReference type="NCBI Taxonomy" id="1490030"/>
    <lineage>
        <taxon>Bacteria</taxon>
        <taxon>Pseudomonadati</taxon>
        <taxon>Pseudomonadota</taxon>
        <taxon>Alphaproteobacteria</taxon>
        <taxon>Rhodobacterales</taxon>
        <taxon>Paracoccaceae</taxon>
        <taxon>Paracoccus</taxon>
    </lineage>
</organism>
<dbReference type="Gene3D" id="2.150.10.10">
    <property type="entry name" value="Serralysin-like metalloprotease, C-terminal"/>
    <property type="match status" value="1"/>
</dbReference>
<dbReference type="GO" id="GO:0005576">
    <property type="term" value="C:extracellular region"/>
    <property type="evidence" value="ECO:0007669"/>
    <property type="project" value="UniProtKB-SubCell"/>
</dbReference>
<comment type="caution">
    <text evidence="3">The sequence shown here is derived from an EMBL/GenBank/DDBJ whole genome shotgun (WGS) entry which is preliminary data.</text>
</comment>
<dbReference type="InterPro" id="IPR001343">
    <property type="entry name" value="Hemolysn_Ca-bd"/>
</dbReference>
<name>A0A368YIV3_9RHOB</name>
<dbReference type="AlphaFoldDB" id="A0A368YIV3"/>
<dbReference type="InterPro" id="IPR011049">
    <property type="entry name" value="Serralysin-like_metalloprot_C"/>
</dbReference>
<reference evidence="3 4" key="1">
    <citation type="submission" date="2018-07" db="EMBL/GenBank/DDBJ databases">
        <title>Genomic Encyclopedia of Type Strains, Phase III (KMG-III): the genomes of soil and plant-associated and newly described type strains.</title>
        <authorList>
            <person name="Whitman W."/>
        </authorList>
    </citation>
    <scope>NUCLEOTIDE SEQUENCE [LARGE SCALE GENOMIC DNA]</scope>
    <source>
        <strain evidence="3 4">CECT 8525</strain>
    </source>
</reference>
<dbReference type="Pfam" id="PF00353">
    <property type="entry name" value="HemolysinCabind"/>
    <property type="match status" value="7"/>
</dbReference>
<protein>
    <submittedName>
        <fullName evidence="3">Hemolysin type calcium-binding protein</fullName>
    </submittedName>
</protein>
<dbReference type="OrthoDB" id="7773951at2"/>
<dbReference type="Proteomes" id="UP000253345">
    <property type="component" value="Unassembled WGS sequence"/>
</dbReference>
<sequence length="480" mass="51519">MRFSFSLFFSSLRDWIITRLRDYWRDLCDDDDTPAGETITVDNQSGLFSGGEGNDTITATHDENTAGYYLSRSPFYDPSEQFIEMGTWSASAGWQWDPETTSYPADRVLEGLTALQGGAGDDSISATGVAIDIDGGTGNDTISARNDTDDGFTESHQIFLRGGDGNDSITVNGIDVLTRGGAGNDRITVSGTRMDVRSGDGNDTLTLSGRDMEIDGGEGADVIDVTGLTNSWIRMGGDDTLIGRGDGADGLRFYVTPGADFSGNSANDNIIADGGDSTINGGAGNDTLTVDGDTELSSTLIGGLGNDRLEGNERWDVHWAYEHFRYADMLGRSSDVLDGGAGNDTINFDLADTVYGGAGADRLTGFADIRQASLVRDFNPDEDELQIELDPAICTAADGSFSISDVSILWTGTEMLVQVDGQTVMRIESDEYLEVGFRIDSRVFGDYGDPGTFYYVNRNGHVVDPAALDVVVNRYEDYIG</sequence>
<gene>
    <name evidence="3" type="ORF">DFP89_12512</name>
</gene>
<evidence type="ECO:0000313" key="4">
    <source>
        <dbReference type="Proteomes" id="UP000253345"/>
    </source>
</evidence>
<evidence type="ECO:0000256" key="1">
    <source>
        <dbReference type="ARBA" id="ARBA00004613"/>
    </source>
</evidence>
<dbReference type="Gene3D" id="2.160.20.160">
    <property type="match status" value="1"/>
</dbReference>
<comment type="subcellular location">
    <subcellularLocation>
        <location evidence="1">Secreted</location>
    </subcellularLocation>
</comment>
<dbReference type="PANTHER" id="PTHR38340:SF1">
    <property type="entry name" value="S-LAYER PROTEIN"/>
    <property type="match status" value="1"/>
</dbReference>
<evidence type="ECO:0000256" key="2">
    <source>
        <dbReference type="ARBA" id="ARBA00022525"/>
    </source>
</evidence>
<dbReference type="SUPFAM" id="SSF51120">
    <property type="entry name" value="beta-Roll"/>
    <property type="match status" value="2"/>
</dbReference>
<dbReference type="InterPro" id="IPR050557">
    <property type="entry name" value="RTX_toxin/Mannuronan_C5-epim"/>
</dbReference>
<dbReference type="PANTHER" id="PTHR38340">
    <property type="entry name" value="S-LAYER PROTEIN"/>
    <property type="match status" value="1"/>
</dbReference>
<keyword evidence="2" id="KW-0964">Secreted</keyword>
<accession>A0A368YIV3</accession>